<accession>A0A0H5LUS2</accession>
<dbReference type="SUPFAM" id="SSF160355">
    <property type="entry name" value="Bacterial polysaccharide co-polymerase-like"/>
    <property type="match status" value="1"/>
</dbReference>
<keyword evidence="3 6" id="KW-0812">Transmembrane</keyword>
<dbReference type="GO" id="GO:0005886">
    <property type="term" value="C:plasma membrane"/>
    <property type="evidence" value="ECO:0007669"/>
    <property type="project" value="UniProtKB-SubCell"/>
</dbReference>
<dbReference type="AlphaFoldDB" id="A0A0H5LUS2"/>
<feature type="transmembrane region" description="Helical" evidence="6">
    <location>
        <begin position="322"/>
        <end position="343"/>
    </location>
</feature>
<dbReference type="Pfam" id="PF02706">
    <property type="entry name" value="Wzz"/>
    <property type="match status" value="1"/>
</dbReference>
<dbReference type="GO" id="GO:0004713">
    <property type="term" value="F:protein tyrosine kinase activity"/>
    <property type="evidence" value="ECO:0007669"/>
    <property type="project" value="TreeGrafter"/>
</dbReference>
<sequence>MSKNRDDVFFSKNTNRDLDILNNHQHGVDVIDLLFVILRNKYFIIIGTLSFLLVGFFFSSLNKPAKSWSSSSFVSVSTKDQYQPLDSDASLLSVLNIDIDITSEDIFSEFKRYYLSQDSLDKYLSNIKYNYSSTVSIIPFVPAENTLGNSETGHNYVLSFSSSSNSNIKNILTGYINYVNEQVNDDINRQINMIIQTAQKTATEEYQLAFQMAMNEQKIRIQRLEYAVSIAKAAGLQKPTKDAFDASNNSITYPISLGYDALNRQLEIEKSVTDPTTVNLELLNQKLYLDKIMALQPISVDIQSFNFSQPPSDPVVQSDKKYLLIMILFGFVGLVSSTSFVLIRHYVRERKNNLSNSPKE</sequence>
<evidence type="ECO:0000256" key="3">
    <source>
        <dbReference type="ARBA" id="ARBA00022692"/>
    </source>
</evidence>
<dbReference type="Proteomes" id="UP000043316">
    <property type="component" value="Unassembled WGS sequence"/>
</dbReference>
<protein>
    <submittedName>
        <fullName evidence="8">O-antigen chain length determinant</fullName>
    </submittedName>
</protein>
<reference evidence="9" key="1">
    <citation type="submission" date="2015-03" db="EMBL/GenBank/DDBJ databases">
        <authorList>
            <consortium name="Pathogen Informatics"/>
        </authorList>
    </citation>
    <scope>NUCLEOTIDE SEQUENCE [LARGE SCALE GENOMIC DNA]</scope>
    <source>
        <strain evidence="9">R148</strain>
    </source>
</reference>
<evidence type="ECO:0000256" key="1">
    <source>
        <dbReference type="ARBA" id="ARBA00004651"/>
    </source>
</evidence>
<evidence type="ECO:0000313" key="8">
    <source>
        <dbReference type="EMBL" id="CRY54908.1"/>
    </source>
</evidence>
<dbReference type="InterPro" id="IPR003856">
    <property type="entry name" value="LPS_length_determ_N"/>
</dbReference>
<name>A0A0H5LUS2_YERIN</name>
<dbReference type="InterPro" id="IPR050445">
    <property type="entry name" value="Bact_polysacc_biosynth/exp"/>
</dbReference>
<evidence type="ECO:0000256" key="2">
    <source>
        <dbReference type="ARBA" id="ARBA00022475"/>
    </source>
</evidence>
<evidence type="ECO:0000256" key="4">
    <source>
        <dbReference type="ARBA" id="ARBA00022989"/>
    </source>
</evidence>
<comment type="subcellular location">
    <subcellularLocation>
        <location evidence="1">Cell membrane</location>
        <topology evidence="1">Multi-pass membrane protein</topology>
    </subcellularLocation>
</comment>
<evidence type="ECO:0000259" key="7">
    <source>
        <dbReference type="Pfam" id="PF02706"/>
    </source>
</evidence>
<dbReference type="EMBL" id="CWJI01000003">
    <property type="protein sequence ID" value="CRY54908.1"/>
    <property type="molecule type" value="Genomic_DNA"/>
</dbReference>
<keyword evidence="4 6" id="KW-1133">Transmembrane helix</keyword>
<feature type="domain" description="Polysaccharide chain length determinant N-terminal" evidence="7">
    <location>
        <begin position="28"/>
        <end position="126"/>
    </location>
</feature>
<evidence type="ECO:0000313" key="9">
    <source>
        <dbReference type="Proteomes" id="UP000043316"/>
    </source>
</evidence>
<evidence type="ECO:0000256" key="6">
    <source>
        <dbReference type="SAM" id="Phobius"/>
    </source>
</evidence>
<dbReference type="PANTHER" id="PTHR32309">
    <property type="entry name" value="TYROSINE-PROTEIN KINASE"/>
    <property type="match status" value="1"/>
</dbReference>
<gene>
    <name evidence="8" type="primary">cld</name>
    <name evidence="8" type="ORF">ERS008476_01878</name>
</gene>
<evidence type="ECO:0000256" key="5">
    <source>
        <dbReference type="ARBA" id="ARBA00023136"/>
    </source>
</evidence>
<keyword evidence="2" id="KW-1003">Cell membrane</keyword>
<proteinExistence type="predicted"/>
<dbReference type="RefSeq" id="WP_072102496.1">
    <property type="nucleotide sequence ID" value="NZ_CWJI01000003.1"/>
</dbReference>
<organism evidence="8 9">
    <name type="scientific">Yersinia intermedia</name>
    <dbReference type="NCBI Taxonomy" id="631"/>
    <lineage>
        <taxon>Bacteria</taxon>
        <taxon>Pseudomonadati</taxon>
        <taxon>Pseudomonadota</taxon>
        <taxon>Gammaproteobacteria</taxon>
        <taxon>Enterobacterales</taxon>
        <taxon>Yersiniaceae</taxon>
        <taxon>Yersinia</taxon>
    </lineage>
</organism>
<keyword evidence="5 6" id="KW-0472">Membrane</keyword>
<dbReference type="PANTHER" id="PTHR32309:SF13">
    <property type="entry name" value="FERRIC ENTEROBACTIN TRANSPORT PROTEIN FEPE"/>
    <property type="match status" value="1"/>
</dbReference>
<dbReference type="Gene3D" id="3.30.1890.10">
    <property type="entry name" value="FepE-like"/>
    <property type="match status" value="1"/>
</dbReference>
<feature type="transmembrane region" description="Helical" evidence="6">
    <location>
        <begin position="42"/>
        <end position="61"/>
    </location>
</feature>